<dbReference type="Proteomes" id="UP001295794">
    <property type="component" value="Unassembled WGS sequence"/>
</dbReference>
<name>A0AAD2JXB4_9AGAR</name>
<evidence type="ECO:0000313" key="2">
    <source>
        <dbReference type="EMBL" id="CAK5266351.1"/>
    </source>
</evidence>
<feature type="region of interest" description="Disordered" evidence="1">
    <location>
        <begin position="45"/>
        <end position="79"/>
    </location>
</feature>
<accession>A0AAD2JXB4</accession>
<reference evidence="2" key="1">
    <citation type="submission" date="2023-11" db="EMBL/GenBank/DDBJ databases">
        <authorList>
            <person name="De Vega J J."/>
            <person name="De Vega J J."/>
        </authorList>
    </citation>
    <scope>NUCLEOTIDE SEQUENCE</scope>
</reference>
<dbReference type="EMBL" id="CAVNYO010000109">
    <property type="protein sequence ID" value="CAK5266351.1"/>
    <property type="molecule type" value="Genomic_DNA"/>
</dbReference>
<keyword evidence="3" id="KW-1185">Reference proteome</keyword>
<gene>
    <name evidence="2" type="ORF">MYCIT1_LOCUS8048</name>
</gene>
<evidence type="ECO:0000313" key="3">
    <source>
        <dbReference type="Proteomes" id="UP001295794"/>
    </source>
</evidence>
<sequence length="79" mass="8541">MRKRHVGIELSDPLILHAALPTLRTSSAAPTSACSLGNWERVGSMPRRLPHPTQTLCSDPPNDLGGTHTIAASQRRDCD</sequence>
<organism evidence="2 3">
    <name type="scientific">Mycena citricolor</name>
    <dbReference type="NCBI Taxonomy" id="2018698"/>
    <lineage>
        <taxon>Eukaryota</taxon>
        <taxon>Fungi</taxon>
        <taxon>Dikarya</taxon>
        <taxon>Basidiomycota</taxon>
        <taxon>Agaricomycotina</taxon>
        <taxon>Agaricomycetes</taxon>
        <taxon>Agaricomycetidae</taxon>
        <taxon>Agaricales</taxon>
        <taxon>Marasmiineae</taxon>
        <taxon>Mycenaceae</taxon>
        <taxon>Mycena</taxon>
    </lineage>
</organism>
<proteinExistence type="predicted"/>
<dbReference type="AlphaFoldDB" id="A0AAD2JXB4"/>
<comment type="caution">
    <text evidence="2">The sequence shown here is derived from an EMBL/GenBank/DDBJ whole genome shotgun (WGS) entry which is preliminary data.</text>
</comment>
<evidence type="ECO:0000256" key="1">
    <source>
        <dbReference type="SAM" id="MobiDB-lite"/>
    </source>
</evidence>
<protein>
    <submittedName>
        <fullName evidence="2">Uncharacterized protein</fullName>
    </submittedName>
</protein>